<protein>
    <submittedName>
        <fullName evidence="1">Uncharacterized protein</fullName>
    </submittedName>
</protein>
<accession>A0A7N0V8H3</accession>
<evidence type="ECO:0000313" key="2">
    <source>
        <dbReference type="Proteomes" id="UP000594263"/>
    </source>
</evidence>
<reference evidence="1" key="1">
    <citation type="submission" date="2021-01" db="UniProtKB">
        <authorList>
            <consortium name="EnsemblPlants"/>
        </authorList>
    </citation>
    <scope>IDENTIFICATION</scope>
</reference>
<dbReference type="AlphaFoldDB" id="A0A7N0V8H3"/>
<dbReference type="EnsemblPlants" id="Kaladp0385s0001.1.v1.1">
    <property type="protein sequence ID" value="Kaladp0385s0001.1.v1.1"/>
    <property type="gene ID" value="Kaladp0385s0001.v1.1"/>
</dbReference>
<keyword evidence="2" id="KW-1185">Reference proteome</keyword>
<organism evidence="1 2">
    <name type="scientific">Kalanchoe fedtschenkoi</name>
    <name type="common">Lavender scallops</name>
    <name type="synonym">South American air plant</name>
    <dbReference type="NCBI Taxonomy" id="63787"/>
    <lineage>
        <taxon>Eukaryota</taxon>
        <taxon>Viridiplantae</taxon>
        <taxon>Streptophyta</taxon>
        <taxon>Embryophyta</taxon>
        <taxon>Tracheophyta</taxon>
        <taxon>Spermatophyta</taxon>
        <taxon>Magnoliopsida</taxon>
        <taxon>eudicotyledons</taxon>
        <taxon>Gunneridae</taxon>
        <taxon>Pentapetalae</taxon>
        <taxon>Saxifragales</taxon>
        <taxon>Crassulaceae</taxon>
        <taxon>Kalanchoe</taxon>
    </lineage>
</organism>
<evidence type="ECO:0000313" key="1">
    <source>
        <dbReference type="EnsemblPlants" id="Kaladp0385s0001.1.v1.1"/>
    </source>
</evidence>
<dbReference type="Gramene" id="Kaladp0385s0001.1.v1.1">
    <property type="protein sequence ID" value="Kaladp0385s0001.1.v1.1"/>
    <property type="gene ID" value="Kaladp0385s0001.v1.1"/>
</dbReference>
<proteinExistence type="predicted"/>
<dbReference type="Proteomes" id="UP000594263">
    <property type="component" value="Unplaced"/>
</dbReference>
<name>A0A7N0V8H3_KALFE</name>
<sequence>MVSTGVLICQPYDPLNSFNLDWRTFTSSSLERPILYMKLLAWLVNLCTDSQASLVLNLCIEKRLFAETWPHSGANLVVLIYKLL</sequence>